<dbReference type="GO" id="GO:0005737">
    <property type="term" value="C:cytoplasm"/>
    <property type="evidence" value="ECO:0007669"/>
    <property type="project" value="UniProtKB-SubCell"/>
</dbReference>
<evidence type="ECO:0000313" key="11">
    <source>
        <dbReference type="Proteomes" id="UP000579812"/>
    </source>
</evidence>
<dbReference type="InterPro" id="IPR001870">
    <property type="entry name" value="B30.2/SPRY"/>
</dbReference>
<evidence type="ECO:0000256" key="4">
    <source>
        <dbReference type="ARBA" id="ARBA00022737"/>
    </source>
</evidence>
<keyword evidence="6" id="KW-0067">ATP-binding</keyword>
<evidence type="ECO:0000259" key="9">
    <source>
        <dbReference type="PROSITE" id="PS50837"/>
    </source>
</evidence>
<dbReference type="FunFam" id="3.40.50.300:FF:000210">
    <property type="entry name" value="Si:dkey-16p6.1"/>
    <property type="match status" value="1"/>
</dbReference>
<feature type="domain" description="B30.2/SPRY" evidence="8">
    <location>
        <begin position="934"/>
        <end position="1128"/>
    </location>
</feature>
<evidence type="ECO:0000256" key="1">
    <source>
        <dbReference type="ARBA" id="ARBA00004496"/>
    </source>
</evidence>
<dbReference type="InterPro" id="IPR043136">
    <property type="entry name" value="B30.2/SPRY_sf"/>
</dbReference>
<evidence type="ECO:0000256" key="7">
    <source>
        <dbReference type="SAM" id="MobiDB-lite"/>
    </source>
</evidence>
<feature type="domain" description="NACHT" evidence="9">
    <location>
        <begin position="251"/>
        <end position="383"/>
    </location>
</feature>
<feature type="region of interest" description="Disordered" evidence="7">
    <location>
        <begin position="65"/>
        <end position="111"/>
    </location>
</feature>
<dbReference type="Gene3D" id="3.40.50.300">
    <property type="entry name" value="P-loop containing nucleotide triphosphate hydrolases"/>
    <property type="match status" value="1"/>
</dbReference>
<feature type="compositionally biased region" description="Low complexity" evidence="7">
    <location>
        <begin position="89"/>
        <end position="108"/>
    </location>
</feature>
<dbReference type="SMART" id="SM00368">
    <property type="entry name" value="LRR_RI"/>
    <property type="match status" value="5"/>
</dbReference>
<dbReference type="Proteomes" id="UP000579812">
    <property type="component" value="Unassembled WGS sequence"/>
</dbReference>
<dbReference type="InterPro" id="IPR041075">
    <property type="entry name" value="NOD1/2_WH"/>
</dbReference>
<organism evidence="10 11">
    <name type="scientific">Onychostoma macrolepis</name>
    <dbReference type="NCBI Taxonomy" id="369639"/>
    <lineage>
        <taxon>Eukaryota</taxon>
        <taxon>Metazoa</taxon>
        <taxon>Chordata</taxon>
        <taxon>Craniata</taxon>
        <taxon>Vertebrata</taxon>
        <taxon>Euteleostomi</taxon>
        <taxon>Actinopterygii</taxon>
        <taxon>Neopterygii</taxon>
        <taxon>Teleostei</taxon>
        <taxon>Ostariophysi</taxon>
        <taxon>Cypriniformes</taxon>
        <taxon>Cyprinidae</taxon>
        <taxon>Acrossocheilinae</taxon>
        <taxon>Onychostoma</taxon>
    </lineage>
</organism>
<dbReference type="InterPro" id="IPR051261">
    <property type="entry name" value="NLR"/>
</dbReference>
<keyword evidence="4" id="KW-0677">Repeat</keyword>
<dbReference type="InterPro" id="IPR032675">
    <property type="entry name" value="LRR_dom_sf"/>
</dbReference>
<dbReference type="SMART" id="SM00449">
    <property type="entry name" value="SPRY"/>
    <property type="match status" value="1"/>
</dbReference>
<dbReference type="InterPro" id="IPR029495">
    <property type="entry name" value="NACHT-assoc"/>
</dbReference>
<evidence type="ECO:0000256" key="2">
    <source>
        <dbReference type="ARBA" id="ARBA00022490"/>
    </source>
</evidence>
<name>A0A7J6CKX7_9TELE</name>
<evidence type="ECO:0000256" key="6">
    <source>
        <dbReference type="ARBA" id="ARBA00022840"/>
    </source>
</evidence>
<keyword evidence="11" id="KW-1185">Reference proteome</keyword>
<keyword evidence="5" id="KW-0547">Nucleotide-binding</keyword>
<evidence type="ECO:0000259" key="8">
    <source>
        <dbReference type="PROSITE" id="PS50188"/>
    </source>
</evidence>
<evidence type="ECO:0000256" key="3">
    <source>
        <dbReference type="ARBA" id="ARBA00022614"/>
    </source>
</evidence>
<dbReference type="AlphaFoldDB" id="A0A7J6CKX7"/>
<dbReference type="GO" id="GO:0005524">
    <property type="term" value="F:ATP binding"/>
    <property type="evidence" value="ECO:0007669"/>
    <property type="project" value="UniProtKB-KW"/>
</dbReference>
<dbReference type="InterPro" id="IPR041267">
    <property type="entry name" value="NLRP_HD2"/>
</dbReference>
<dbReference type="InterPro" id="IPR007111">
    <property type="entry name" value="NACHT_NTPase"/>
</dbReference>
<evidence type="ECO:0000313" key="10">
    <source>
        <dbReference type="EMBL" id="KAF4107826.1"/>
    </source>
</evidence>
<keyword evidence="2" id="KW-0963">Cytoplasm</keyword>
<comment type="subcellular location">
    <subcellularLocation>
        <location evidence="1">Cytoplasm</location>
    </subcellularLocation>
</comment>
<protein>
    <submittedName>
        <fullName evidence="10">Uncharacterized protein</fullName>
    </submittedName>
</protein>
<dbReference type="Gene3D" id="2.60.120.920">
    <property type="match status" value="1"/>
</dbReference>
<dbReference type="Pfam" id="PF17776">
    <property type="entry name" value="NLRC4_HD2"/>
    <property type="match status" value="1"/>
</dbReference>
<dbReference type="PANTHER" id="PTHR24106">
    <property type="entry name" value="NACHT, LRR AND CARD DOMAINS-CONTAINING"/>
    <property type="match status" value="1"/>
</dbReference>
<dbReference type="Pfam" id="PF05729">
    <property type="entry name" value="NACHT"/>
    <property type="match status" value="1"/>
</dbReference>
<reference evidence="10 11" key="1">
    <citation type="submission" date="2020-04" db="EMBL/GenBank/DDBJ databases">
        <title>Chromosome-level genome assembly of a cyprinid fish Onychostoma macrolepis by integration of Nanopore Sequencing, Bionano and Hi-C technology.</title>
        <authorList>
            <person name="Wang D."/>
        </authorList>
    </citation>
    <scope>NUCLEOTIDE SEQUENCE [LARGE SCALE GENOMIC DNA]</scope>
    <source>
        <strain evidence="10">SWU-2019</strain>
        <tissue evidence="10">Muscle</tissue>
    </source>
</reference>
<dbReference type="SMART" id="SM00589">
    <property type="entry name" value="PRY"/>
    <property type="match status" value="1"/>
</dbReference>
<dbReference type="InterPro" id="IPR001611">
    <property type="entry name" value="Leu-rich_rpt"/>
</dbReference>
<dbReference type="InterPro" id="IPR003877">
    <property type="entry name" value="SPRY_dom"/>
</dbReference>
<dbReference type="SUPFAM" id="SSF49899">
    <property type="entry name" value="Concanavalin A-like lectins/glucanases"/>
    <property type="match status" value="1"/>
</dbReference>
<dbReference type="PROSITE" id="PS50837">
    <property type="entry name" value="NACHT"/>
    <property type="match status" value="1"/>
</dbReference>
<evidence type="ECO:0000256" key="5">
    <source>
        <dbReference type="ARBA" id="ARBA00022741"/>
    </source>
</evidence>
<dbReference type="Pfam" id="PF14484">
    <property type="entry name" value="FISNA"/>
    <property type="match status" value="1"/>
</dbReference>
<feature type="compositionally biased region" description="Basic residues" evidence="7">
    <location>
        <begin position="65"/>
        <end position="74"/>
    </location>
</feature>
<dbReference type="Pfam" id="PF00622">
    <property type="entry name" value="SPRY"/>
    <property type="match status" value="1"/>
</dbReference>
<dbReference type="InterPro" id="IPR003879">
    <property type="entry name" value="Butyrophylin_SPRY"/>
</dbReference>
<dbReference type="Gene3D" id="3.80.10.10">
    <property type="entry name" value="Ribonuclease Inhibitor"/>
    <property type="match status" value="2"/>
</dbReference>
<dbReference type="SMART" id="SM01288">
    <property type="entry name" value="FISNA"/>
    <property type="match status" value="1"/>
</dbReference>
<dbReference type="InterPro" id="IPR013320">
    <property type="entry name" value="ConA-like_dom_sf"/>
</dbReference>
<dbReference type="Pfam" id="PF17779">
    <property type="entry name" value="WHD_NOD2"/>
    <property type="match status" value="1"/>
</dbReference>
<gene>
    <name evidence="10" type="ORF">G5714_012190</name>
</gene>
<dbReference type="EMBL" id="JAAMOB010000011">
    <property type="protein sequence ID" value="KAF4107826.1"/>
    <property type="molecule type" value="Genomic_DNA"/>
</dbReference>
<accession>A0A7J6CKX7</accession>
<dbReference type="PROSITE" id="PS51450">
    <property type="entry name" value="LRR"/>
    <property type="match status" value="2"/>
</dbReference>
<sequence length="1128" mass="129051">MKRAKAIVKDLNEKTRFLLQRDLSKLLNSCRRTTGKLEDTIKALKNEYGKKDALKKIKSMLKKIRKKKNTKHAKRCGDNIQTHSGHMHNNLSQHNNNNSNNNNNNSESLGQLSIQTPNQCNFTIDQKDGCTALAPNMLGNIINGDVNMSLNMVSQATSVNKYEVLQNVKNEMKSRMMEDSERILQGIAQKSVSINKIYTQLFIINDESDPINREHEIWQIETTHDLNTSAQTVINYNQILRPPVSENRIMKTVLTKGIAGIGKTFTVQKFVLDWASGEANQDLDFVFLLPFRELNLVEGEKSLFDLICVFYPEFRKAREIPEWICDRKVLFILDGLDEYKKDLNFQKSLLSDVTKEASVNVLLVNLLQGKLLPSAHVWITSRPVAAGQLPTDIFIHGYITQIRGFTDEQKQEYFGKQFMNPEQRKEVIRHLKSQKSLWILCHIPLFCWISSVVLKDIIEKQNKDRNMPSNLTEMYIHYLLIQTGLSHKKYQGIELSQENALQKHKMELSHKHVLQKHKEVIMKLAELAYRQLKKQNAIFREEDLKKYNISVDEASQYPGVITCVSKCTFLFYETKLLSFVHLSVQEFFAAMFAFQEILSGNLDSLELITAKKRQKSILSDFLKILIDEALESKNGHLDLFNCFVFGISCDSSRQLLEGFLPLIRRSSDDHRKVATYIKSLKRKGLSSERCIGLVRCLVELKDRSFLQEMHELERSRCKKPLTPFQCTLLAYQFVMSDTKHDEFDLRKYNITLDGFQRFSPAITCFTKALLKGSSLSEQHCEILRRYLTSPNSHLTHLDLSHNGLGRSALKKLSTALCDLNCQIEILNLSHNNFQSQDMELIRDVLSGPNVNLRVLDLSDNPLQDPGVDILSAGLKSPNCHLEVLKLSGCQIKKGVYQLVSSLKDNLYLRELDLRYNDLENIGEENLQHELLSVSISTGGECSQQPGLDKYFVALTFDPQTVNEHLYLSENNTKVTRQKEKQHLPDNDERFDKCNQVLSRQPLIGRRFFTVDVIGPVVHVGVACEGIKRKGASDVVCLGHNDMSWSLCLSDNVCVAHHNNKTVSIQSESVRKLGVFVDRDAGSVCFYMLSPQHKLLYVFDADFPEDQELYAAFRIQEPNSEVVLTQESL</sequence>
<dbReference type="PRINTS" id="PR01407">
    <property type="entry name" value="BUTYPHLNCDUF"/>
</dbReference>
<dbReference type="Pfam" id="PF13516">
    <property type="entry name" value="LRR_6"/>
    <property type="match status" value="4"/>
</dbReference>
<keyword evidence="3" id="KW-0433">Leucine-rich repeat</keyword>
<dbReference type="PROSITE" id="PS50188">
    <property type="entry name" value="B302_SPRY"/>
    <property type="match status" value="1"/>
</dbReference>
<dbReference type="InterPro" id="IPR027417">
    <property type="entry name" value="P-loop_NTPase"/>
</dbReference>
<comment type="caution">
    <text evidence="10">The sequence shown here is derived from an EMBL/GenBank/DDBJ whole genome shotgun (WGS) entry which is preliminary data.</text>
</comment>
<proteinExistence type="predicted"/>
<dbReference type="SUPFAM" id="SSF52047">
    <property type="entry name" value="RNI-like"/>
    <property type="match status" value="1"/>
</dbReference>
<dbReference type="Pfam" id="PF13765">
    <property type="entry name" value="PRY"/>
    <property type="match status" value="1"/>
</dbReference>
<dbReference type="InterPro" id="IPR006574">
    <property type="entry name" value="PRY"/>
</dbReference>